<dbReference type="EMBL" id="BAAAIZ010000151">
    <property type="protein sequence ID" value="GAA1436301.1"/>
    <property type="molecule type" value="Genomic_DNA"/>
</dbReference>
<reference evidence="2 3" key="1">
    <citation type="journal article" date="2019" name="Int. J. Syst. Evol. Microbiol.">
        <title>The Global Catalogue of Microorganisms (GCM) 10K type strain sequencing project: providing services to taxonomists for standard genome sequencing and annotation.</title>
        <authorList>
            <consortium name="The Broad Institute Genomics Platform"/>
            <consortium name="The Broad Institute Genome Sequencing Center for Infectious Disease"/>
            <person name="Wu L."/>
            <person name="Ma J."/>
        </authorList>
    </citation>
    <scope>NUCLEOTIDE SEQUENCE [LARGE SCALE GENOMIC DNA]</scope>
    <source>
        <strain evidence="2 3">JCM 11756</strain>
    </source>
</reference>
<protein>
    <submittedName>
        <fullName evidence="2">Uncharacterized protein</fullName>
    </submittedName>
</protein>
<keyword evidence="1" id="KW-0812">Transmembrane</keyword>
<sequence>MAPSGDRLMLDAILRLTRRGGALLASEMALIDIFTGAHAGVPALVRYVFILGAPVSITAVCLWELRRLRIHYGRDLRGLLMR</sequence>
<name>A0ABN1Z8F3_9ACTN</name>
<dbReference type="Proteomes" id="UP001500973">
    <property type="component" value="Unassembled WGS sequence"/>
</dbReference>
<gene>
    <name evidence="2" type="ORF">GCM10009601_63400</name>
</gene>
<comment type="caution">
    <text evidence="2">The sequence shown here is derived from an EMBL/GenBank/DDBJ whole genome shotgun (WGS) entry which is preliminary data.</text>
</comment>
<evidence type="ECO:0000313" key="2">
    <source>
        <dbReference type="EMBL" id="GAA1436301.1"/>
    </source>
</evidence>
<keyword evidence="1" id="KW-0472">Membrane</keyword>
<feature type="transmembrane region" description="Helical" evidence="1">
    <location>
        <begin position="47"/>
        <end position="65"/>
    </location>
</feature>
<proteinExistence type="predicted"/>
<accession>A0ABN1Z8F3</accession>
<keyword evidence="3" id="KW-1185">Reference proteome</keyword>
<keyword evidence="1" id="KW-1133">Transmembrane helix</keyword>
<evidence type="ECO:0000313" key="3">
    <source>
        <dbReference type="Proteomes" id="UP001500973"/>
    </source>
</evidence>
<evidence type="ECO:0000256" key="1">
    <source>
        <dbReference type="SAM" id="Phobius"/>
    </source>
</evidence>
<organism evidence="2 3">
    <name type="scientific">Streptomyces thermospinosisporus</name>
    <dbReference type="NCBI Taxonomy" id="161482"/>
    <lineage>
        <taxon>Bacteria</taxon>
        <taxon>Bacillati</taxon>
        <taxon>Actinomycetota</taxon>
        <taxon>Actinomycetes</taxon>
        <taxon>Kitasatosporales</taxon>
        <taxon>Streptomycetaceae</taxon>
        <taxon>Streptomyces</taxon>
    </lineage>
</organism>